<dbReference type="OrthoDB" id="233892at2"/>
<dbReference type="EMBL" id="CP036343">
    <property type="protein sequence ID" value="QDT93895.1"/>
    <property type="molecule type" value="Genomic_DNA"/>
</dbReference>
<dbReference type="Proteomes" id="UP000316855">
    <property type="component" value="Chromosome"/>
</dbReference>
<evidence type="ECO:0000313" key="1">
    <source>
        <dbReference type="EMBL" id="QDT93895.1"/>
    </source>
</evidence>
<dbReference type="AlphaFoldDB" id="A0A517VLQ5"/>
<name>A0A517VLQ5_9PLAN</name>
<sequence length="473" mass="52270">MLSPLPRRSLLLALLFMVSLFNGPEQRVCAGNLKIVTFNEDVTPRLGMPVAYAPARKIVTPLYARGVVLLSDEQPVVLCAVDAIGIGNQGYDTWRERLAEAAGTTPERVAVHSLHQHDAPRIDFATGKIMEDQGLGGKNYDNKYGRQCITQVANVIRSGLKSPQTVTHFGIGKAKVEQVASNRRLLGADGKVRLMRWSKSKSPDAINAPEGVIDPWLKCLCFWNHNQPIAVLNYYATHPQSYYGKGDVNYEFVGMAREARNKALPGTLNVYFNGAAGNIAAGKYNDGSTKMRPILAQRVERAMESAFKNQEKAEISSADLHWKTEMTALPVSTHLDPKLLQATINDKKKTPKERSSAAFRLVWYQRASQGHQIPITCLHLKSASILHLPGELFIEYQLQAQKFAPHQTVCMAAYGDYGPGYICTEIAYSQGGYESSPRASKVAPEVELVLTEVIRKLVVSPDHNKPENAKTEN</sequence>
<gene>
    <name evidence="1" type="ORF">Pan161_55820</name>
</gene>
<keyword evidence="2" id="KW-1185">Reference proteome</keyword>
<dbReference type="RefSeq" id="WP_145231858.1">
    <property type="nucleotide sequence ID" value="NZ_CP036343.1"/>
</dbReference>
<protein>
    <recommendedName>
        <fullName evidence="3">Neutral/alkaline non-lysosomal ceramidase</fullName>
    </recommendedName>
</protein>
<reference evidence="1 2" key="1">
    <citation type="submission" date="2019-02" db="EMBL/GenBank/DDBJ databases">
        <title>Deep-cultivation of Planctomycetes and their phenomic and genomic characterization uncovers novel biology.</title>
        <authorList>
            <person name="Wiegand S."/>
            <person name="Jogler M."/>
            <person name="Boedeker C."/>
            <person name="Pinto D."/>
            <person name="Vollmers J."/>
            <person name="Rivas-Marin E."/>
            <person name="Kohn T."/>
            <person name="Peeters S.H."/>
            <person name="Heuer A."/>
            <person name="Rast P."/>
            <person name="Oberbeckmann S."/>
            <person name="Bunk B."/>
            <person name="Jeske O."/>
            <person name="Meyerdierks A."/>
            <person name="Storesund J.E."/>
            <person name="Kallscheuer N."/>
            <person name="Luecker S."/>
            <person name="Lage O.M."/>
            <person name="Pohl T."/>
            <person name="Merkel B.J."/>
            <person name="Hornburger P."/>
            <person name="Mueller R.-W."/>
            <person name="Bruemmer F."/>
            <person name="Labrenz M."/>
            <person name="Spormann A.M."/>
            <person name="Op den Camp H."/>
            <person name="Overmann J."/>
            <person name="Amann R."/>
            <person name="Jetten M.S.M."/>
            <person name="Mascher T."/>
            <person name="Medema M.H."/>
            <person name="Devos D.P."/>
            <person name="Kaster A.-K."/>
            <person name="Ovreas L."/>
            <person name="Rohde M."/>
            <person name="Galperin M.Y."/>
            <person name="Jogler C."/>
        </authorList>
    </citation>
    <scope>NUCLEOTIDE SEQUENCE [LARGE SCALE GENOMIC DNA]</scope>
    <source>
        <strain evidence="1 2">Pan161</strain>
    </source>
</reference>
<proteinExistence type="predicted"/>
<evidence type="ECO:0008006" key="3">
    <source>
        <dbReference type="Google" id="ProtNLM"/>
    </source>
</evidence>
<organism evidence="1 2">
    <name type="scientific">Gimesia algae</name>
    <dbReference type="NCBI Taxonomy" id="2527971"/>
    <lineage>
        <taxon>Bacteria</taxon>
        <taxon>Pseudomonadati</taxon>
        <taxon>Planctomycetota</taxon>
        <taxon>Planctomycetia</taxon>
        <taxon>Planctomycetales</taxon>
        <taxon>Planctomycetaceae</taxon>
        <taxon>Gimesia</taxon>
    </lineage>
</organism>
<dbReference type="KEGG" id="gax:Pan161_55820"/>
<evidence type="ECO:0000313" key="2">
    <source>
        <dbReference type="Proteomes" id="UP000316855"/>
    </source>
</evidence>
<accession>A0A517VLQ5</accession>